<sequence>MKDERYQYFIKLFKNGDLNVNFRTRFIKDYLNRDKDIFQKFINLFGVESINKFTISIIMTEFQNDEDKSPNICDMEKKGKKGENLIYKISFRKSYSW</sequence>
<gene>
    <name evidence="1" type="ORF">MENT_LOCUS62000</name>
</gene>
<protein>
    <submittedName>
        <fullName evidence="1">Uncharacterized protein</fullName>
    </submittedName>
</protein>
<evidence type="ECO:0000313" key="2">
    <source>
        <dbReference type="Proteomes" id="UP000580250"/>
    </source>
</evidence>
<proteinExistence type="predicted"/>
<name>A0A6V7YB85_MELEN</name>
<dbReference type="Proteomes" id="UP000580250">
    <property type="component" value="Unassembled WGS sequence"/>
</dbReference>
<accession>A0A6V7YB85</accession>
<organism evidence="1 2">
    <name type="scientific">Meloidogyne enterolobii</name>
    <name type="common">Root-knot nematode worm</name>
    <name type="synonym">Meloidogyne mayaguensis</name>
    <dbReference type="NCBI Taxonomy" id="390850"/>
    <lineage>
        <taxon>Eukaryota</taxon>
        <taxon>Metazoa</taxon>
        <taxon>Ecdysozoa</taxon>
        <taxon>Nematoda</taxon>
        <taxon>Chromadorea</taxon>
        <taxon>Rhabditida</taxon>
        <taxon>Tylenchina</taxon>
        <taxon>Tylenchomorpha</taxon>
        <taxon>Tylenchoidea</taxon>
        <taxon>Meloidogynidae</taxon>
        <taxon>Meloidogyninae</taxon>
        <taxon>Meloidogyne</taxon>
    </lineage>
</organism>
<evidence type="ECO:0000313" key="1">
    <source>
        <dbReference type="EMBL" id="CAD2208007.1"/>
    </source>
</evidence>
<dbReference type="AlphaFoldDB" id="A0A6V7YB85"/>
<dbReference type="EMBL" id="CAJEWN010003569">
    <property type="protein sequence ID" value="CAD2208007.1"/>
    <property type="molecule type" value="Genomic_DNA"/>
</dbReference>
<comment type="caution">
    <text evidence="1">The sequence shown here is derived from an EMBL/GenBank/DDBJ whole genome shotgun (WGS) entry which is preliminary data.</text>
</comment>
<reference evidence="1 2" key="1">
    <citation type="submission" date="2020-08" db="EMBL/GenBank/DDBJ databases">
        <authorList>
            <person name="Koutsovoulos G."/>
            <person name="Danchin GJ E."/>
        </authorList>
    </citation>
    <scope>NUCLEOTIDE SEQUENCE [LARGE SCALE GENOMIC DNA]</scope>
</reference>